<dbReference type="SUPFAM" id="SSF82861">
    <property type="entry name" value="Mechanosensitive channel protein MscS (YggB), transmembrane region"/>
    <property type="match status" value="1"/>
</dbReference>
<protein>
    <submittedName>
        <fullName evidence="10">Mechanosensitive ion channel protein</fullName>
    </submittedName>
</protein>
<evidence type="ECO:0000256" key="2">
    <source>
        <dbReference type="ARBA" id="ARBA00008017"/>
    </source>
</evidence>
<dbReference type="GO" id="GO:0008381">
    <property type="term" value="F:mechanosensitive monoatomic ion channel activity"/>
    <property type="evidence" value="ECO:0007669"/>
    <property type="project" value="UniProtKB-ARBA"/>
</dbReference>
<dbReference type="InterPro" id="IPR006685">
    <property type="entry name" value="MscS_channel_2nd"/>
</dbReference>
<dbReference type="EMBL" id="LSTO01000001">
    <property type="protein sequence ID" value="OWW22050.1"/>
    <property type="molecule type" value="Genomic_DNA"/>
</dbReference>
<evidence type="ECO:0000313" key="10">
    <source>
        <dbReference type="EMBL" id="OWW22050.1"/>
    </source>
</evidence>
<feature type="domain" description="Mechanosensitive ion channel MscS" evidence="8">
    <location>
        <begin position="258"/>
        <end position="323"/>
    </location>
</feature>
<dbReference type="InterPro" id="IPR011066">
    <property type="entry name" value="MscS_channel_C_sf"/>
</dbReference>
<keyword evidence="5 7" id="KW-1133">Transmembrane helix</keyword>
<evidence type="ECO:0000256" key="3">
    <source>
        <dbReference type="ARBA" id="ARBA00022475"/>
    </source>
</evidence>
<sequence length="445" mass="48745">MKQNLLSNLLTDMWTDLSDPGLLWQLTALVACLALGWALGRVLRNRLSAQDMQLRVMRLGVESFASVLAPLVALTLIAVATYTLERWQNVNLLRVAMPLVGSFALIRLAFYILRRIFARGGKAGKMLLTFEKVFATVVWCGVALYITGVWPELVGFLEQTQIPVGRHKTSLLIILQGAASVVVTLILALWGGAVLEERLMRMDAVHSSLRAVTARLGRAVLILLAVLISLSLVGIDLTVLSVFGGALGVGLGLGLQKIVSSYVSGFVILIERSLAIGDLVNVDKYFGQVTQINTRYTVVRSMDGIETVVPNEMLLSGPVQNYSLSDRMLRMSTKLSVAYQSDIDAVLELLQETTAGIDRVLKDPAPQAFLVRFDADGFEIEIGWWIADPENGRSGVLSDVNRAIWKQLQLHGIQIPYPQREIRLLDPSAGPETSTLQNLRTAGTP</sequence>
<dbReference type="SUPFAM" id="SSF50182">
    <property type="entry name" value="Sm-like ribonucleoproteins"/>
    <property type="match status" value="1"/>
</dbReference>
<evidence type="ECO:0000256" key="7">
    <source>
        <dbReference type="SAM" id="Phobius"/>
    </source>
</evidence>
<dbReference type="Gene3D" id="2.30.30.60">
    <property type="match status" value="1"/>
</dbReference>
<evidence type="ECO:0000259" key="8">
    <source>
        <dbReference type="Pfam" id="PF00924"/>
    </source>
</evidence>
<organism evidence="10 11">
    <name type="scientific">Noviherbaspirillum denitrificans</name>
    <dbReference type="NCBI Taxonomy" id="1968433"/>
    <lineage>
        <taxon>Bacteria</taxon>
        <taxon>Pseudomonadati</taxon>
        <taxon>Pseudomonadota</taxon>
        <taxon>Betaproteobacteria</taxon>
        <taxon>Burkholderiales</taxon>
        <taxon>Oxalobacteraceae</taxon>
        <taxon>Noviherbaspirillum</taxon>
    </lineage>
</organism>
<keyword evidence="4 7" id="KW-0812">Transmembrane</keyword>
<dbReference type="PROSITE" id="PS51257">
    <property type="entry name" value="PROKAR_LIPOPROTEIN"/>
    <property type="match status" value="1"/>
</dbReference>
<feature type="transmembrane region" description="Helical" evidence="7">
    <location>
        <begin position="22"/>
        <end position="43"/>
    </location>
</feature>
<dbReference type="InterPro" id="IPR049278">
    <property type="entry name" value="MS_channel_C"/>
</dbReference>
<feature type="domain" description="Mechanosensitive ion channel MscS C-terminal" evidence="9">
    <location>
        <begin position="335"/>
        <end position="415"/>
    </location>
</feature>
<dbReference type="InterPro" id="IPR023408">
    <property type="entry name" value="MscS_beta-dom_sf"/>
</dbReference>
<evidence type="ECO:0000259" key="9">
    <source>
        <dbReference type="Pfam" id="PF21082"/>
    </source>
</evidence>
<comment type="similarity">
    <text evidence="2">Belongs to the MscS (TC 1.A.23) family.</text>
</comment>
<dbReference type="SUPFAM" id="SSF82689">
    <property type="entry name" value="Mechanosensitive channel protein MscS (YggB), C-terminal domain"/>
    <property type="match status" value="1"/>
</dbReference>
<reference evidence="10 11" key="1">
    <citation type="submission" date="2016-02" db="EMBL/GenBank/DDBJ databases">
        <authorList>
            <person name="Wen L."/>
            <person name="He K."/>
            <person name="Yang H."/>
        </authorList>
    </citation>
    <scope>NUCLEOTIDE SEQUENCE [LARGE SCALE GENOMIC DNA]</scope>
    <source>
        <strain evidence="10 11">TSA40</strain>
    </source>
</reference>
<dbReference type="AlphaFoldDB" id="A0A254THD2"/>
<dbReference type="GO" id="GO:0005886">
    <property type="term" value="C:plasma membrane"/>
    <property type="evidence" value="ECO:0007669"/>
    <property type="project" value="UniProtKB-SubCell"/>
</dbReference>
<name>A0A254THD2_9BURK</name>
<keyword evidence="3" id="KW-1003">Cell membrane</keyword>
<dbReference type="PANTHER" id="PTHR30347:SF1">
    <property type="entry name" value="MECHANOSENSITIVE CHANNEL MSCK"/>
    <property type="match status" value="1"/>
</dbReference>
<dbReference type="OrthoDB" id="9809206at2"/>
<feature type="transmembrane region" description="Helical" evidence="7">
    <location>
        <begin position="171"/>
        <end position="195"/>
    </location>
</feature>
<dbReference type="Gene3D" id="1.10.287.1260">
    <property type="match status" value="1"/>
</dbReference>
<gene>
    <name evidence="10" type="ORF">AYR66_23710</name>
</gene>
<feature type="transmembrane region" description="Helical" evidence="7">
    <location>
        <begin position="95"/>
        <end position="113"/>
    </location>
</feature>
<dbReference type="InterPro" id="IPR011014">
    <property type="entry name" value="MscS_channel_TM-2"/>
</dbReference>
<dbReference type="RefSeq" id="WP_088708880.1">
    <property type="nucleotide sequence ID" value="NZ_LSTO01000001.1"/>
</dbReference>
<evidence type="ECO:0000256" key="1">
    <source>
        <dbReference type="ARBA" id="ARBA00004651"/>
    </source>
</evidence>
<evidence type="ECO:0000256" key="6">
    <source>
        <dbReference type="ARBA" id="ARBA00023136"/>
    </source>
</evidence>
<feature type="transmembrane region" description="Helical" evidence="7">
    <location>
        <begin position="64"/>
        <end position="83"/>
    </location>
</feature>
<comment type="subcellular location">
    <subcellularLocation>
        <location evidence="1">Cell membrane</location>
        <topology evidence="1">Multi-pass membrane protein</topology>
    </subcellularLocation>
</comment>
<dbReference type="Pfam" id="PF21082">
    <property type="entry name" value="MS_channel_3rd"/>
    <property type="match status" value="1"/>
</dbReference>
<dbReference type="PANTHER" id="PTHR30347">
    <property type="entry name" value="POTASSIUM CHANNEL RELATED"/>
    <property type="match status" value="1"/>
</dbReference>
<dbReference type="InterPro" id="IPR052702">
    <property type="entry name" value="MscS-like_channel"/>
</dbReference>
<dbReference type="Gene3D" id="3.30.70.100">
    <property type="match status" value="1"/>
</dbReference>
<comment type="caution">
    <text evidence="10">The sequence shown here is derived from an EMBL/GenBank/DDBJ whole genome shotgun (WGS) entry which is preliminary data.</text>
</comment>
<dbReference type="Proteomes" id="UP000197535">
    <property type="component" value="Unassembled WGS sequence"/>
</dbReference>
<dbReference type="Pfam" id="PF00924">
    <property type="entry name" value="MS_channel_2nd"/>
    <property type="match status" value="1"/>
</dbReference>
<evidence type="ECO:0000256" key="4">
    <source>
        <dbReference type="ARBA" id="ARBA00022692"/>
    </source>
</evidence>
<evidence type="ECO:0000313" key="11">
    <source>
        <dbReference type="Proteomes" id="UP000197535"/>
    </source>
</evidence>
<proteinExistence type="inferred from homology"/>
<keyword evidence="6 7" id="KW-0472">Membrane</keyword>
<feature type="transmembrane region" description="Helical" evidence="7">
    <location>
        <begin position="216"/>
        <end position="235"/>
    </location>
</feature>
<evidence type="ECO:0000256" key="5">
    <source>
        <dbReference type="ARBA" id="ARBA00022989"/>
    </source>
</evidence>
<keyword evidence="11" id="KW-1185">Reference proteome</keyword>
<accession>A0A254THD2</accession>
<feature type="transmembrane region" description="Helical" evidence="7">
    <location>
        <begin position="133"/>
        <end position="151"/>
    </location>
</feature>
<dbReference type="InterPro" id="IPR010920">
    <property type="entry name" value="LSM_dom_sf"/>
</dbReference>